<sequence>MIKLTAQQIFDKLLDEEKILSANGQIRFFLGDVDIIVKQKDVVGNIIQEWLGGWLRKREIEFDVSTNTQMPPDFFLK</sequence>
<dbReference type="Proteomes" id="UP000182484">
    <property type="component" value="Unassembled WGS sequence"/>
</dbReference>
<dbReference type="EMBL" id="FMTB01000001">
    <property type="protein sequence ID" value="SCW07595.1"/>
    <property type="molecule type" value="Genomic_DNA"/>
</dbReference>
<name>A0AB74END3_NEIGO</name>
<comment type="caution">
    <text evidence="1">The sequence shown here is derived from an EMBL/GenBank/DDBJ whole genome shotgun (WGS) entry which is preliminary data.</text>
</comment>
<accession>A0AB74END3</accession>
<dbReference type="InterPro" id="IPR019064">
    <property type="entry name" value="Restrct_endonuc_II_NlaIV"/>
</dbReference>
<proteinExistence type="predicted"/>
<gene>
    <name evidence="1" type="ORF">ESCNG_10155</name>
</gene>
<keyword evidence="1" id="KW-0378">Hydrolase</keyword>
<evidence type="ECO:0000313" key="1">
    <source>
        <dbReference type="EMBL" id="SCW07595.1"/>
    </source>
</evidence>
<dbReference type="AlphaFoldDB" id="A0AB74END3"/>
<protein>
    <submittedName>
        <fullName evidence="1">Type-2 restriction enzyme NgoBV</fullName>
        <ecNumber evidence="1">3.1.21.4</ecNumber>
    </submittedName>
</protein>
<dbReference type="GO" id="GO:0009036">
    <property type="term" value="F:type II site-specific deoxyribonuclease activity"/>
    <property type="evidence" value="ECO:0007669"/>
    <property type="project" value="UniProtKB-EC"/>
</dbReference>
<dbReference type="EC" id="3.1.21.4" evidence="1"/>
<evidence type="ECO:0000313" key="2">
    <source>
        <dbReference type="Proteomes" id="UP000182484"/>
    </source>
</evidence>
<organism evidence="1 2">
    <name type="scientific">Neisseria gonorrhoeae</name>
    <dbReference type="NCBI Taxonomy" id="485"/>
    <lineage>
        <taxon>Bacteria</taxon>
        <taxon>Pseudomonadati</taxon>
        <taxon>Pseudomonadota</taxon>
        <taxon>Betaproteobacteria</taxon>
        <taxon>Neisseriales</taxon>
        <taxon>Neisseriaceae</taxon>
        <taxon>Neisseria</taxon>
    </lineage>
</organism>
<reference evidence="1 2" key="1">
    <citation type="submission" date="2016-09" db="EMBL/GenBank/DDBJ databases">
        <authorList>
            <person name="Kumanski S."/>
            <person name="Beatrice B."/>
        </authorList>
    </citation>
    <scope>NUCLEOTIDE SEQUENCE [LARGE SCALE GENOMIC DNA]</scope>
    <source>
        <strain evidence="1">Mankind</strain>
    </source>
</reference>
<dbReference type="Pfam" id="PF09564">
    <property type="entry name" value="RE_NgoBV"/>
    <property type="match status" value="1"/>
</dbReference>